<dbReference type="EMBL" id="BK015966">
    <property type="protein sequence ID" value="DAF87665.1"/>
    <property type="molecule type" value="Genomic_DNA"/>
</dbReference>
<protein>
    <submittedName>
        <fullName evidence="1">Portal</fullName>
    </submittedName>
</protein>
<proteinExistence type="predicted"/>
<name>A0A8S5TZN1_9CAUD</name>
<organism evidence="1">
    <name type="scientific">Myoviridae sp. cttph48</name>
    <dbReference type="NCBI Taxonomy" id="2825196"/>
    <lineage>
        <taxon>Viruses</taxon>
        <taxon>Duplodnaviria</taxon>
        <taxon>Heunggongvirae</taxon>
        <taxon>Uroviricota</taxon>
        <taxon>Caudoviricetes</taxon>
    </lineage>
</organism>
<accession>A0A8S5TZN1</accession>
<evidence type="ECO:0000313" key="1">
    <source>
        <dbReference type="EMBL" id="DAF87665.1"/>
    </source>
</evidence>
<sequence>MARFEQLQGTETNPHHKRIFGIIARHESGSRETEDGYGEITLDAGELETIRDELGAVVQDARPGTQSAEEMRRRLISDFPQKLKAETEARANAEKLAQNKGIVQDGYNNPVSGIGTFIDPGMQTESFIPVSITPSEATAYYANGGVPARIINKKAGCLSLNGVHFECSQMSPDDITRLEDYANECGFNEAYSQAITQALIFGGAVAYPVLDGDTPLTFQKTTGELFKGLRKKQDFIRYWVNADRWNCVFVPEYNITAQDYLYARSLFIPLGGVRVSTERMAMVRPSKLPFWGAIQQLGWSTSDFEGWIKDFESYQIMKMSLPIMAQQSSLMYHAIPADGLIIENGPEFAKQFFKENEKQMREWSILHPKAINSVGEIKILERTYTGFRDLINEARLALCAASSVPESILFAEKATGLASDNEDDVTLKQSEAIRLLFNTVSPCFKNCIKILVCSCFGLDSEQAKIADKVSIKADTGVIISDGDRAQLGQAFTTMSGQLVAMGVPLSTAISVAQKFVPSADLDENTMAQLGAGESEGMDESLWEQLNAGRGMGGAIGGGTAQ</sequence>
<reference evidence="1" key="1">
    <citation type="journal article" date="2021" name="Proc. Natl. Acad. Sci. U.S.A.">
        <title>A Catalog of Tens of Thousands of Viruses from Human Metagenomes Reveals Hidden Associations with Chronic Diseases.</title>
        <authorList>
            <person name="Tisza M.J."/>
            <person name="Buck C.B."/>
        </authorList>
    </citation>
    <scope>NUCLEOTIDE SEQUENCE</scope>
    <source>
        <strain evidence="1">Cttph48</strain>
    </source>
</reference>